<dbReference type="InterPro" id="IPR010064">
    <property type="entry name" value="HK97-gp10_tail"/>
</dbReference>
<evidence type="ECO:0000313" key="1">
    <source>
        <dbReference type="EMBL" id="KRM65828.1"/>
    </source>
</evidence>
<reference evidence="1 2" key="1">
    <citation type="journal article" date="2015" name="Genome Announc.">
        <title>Expanding the biotechnology potential of lactobacilli through comparative genomics of 213 strains and associated genera.</title>
        <authorList>
            <person name="Sun Z."/>
            <person name="Harris H.M."/>
            <person name="McCann A."/>
            <person name="Guo C."/>
            <person name="Argimon S."/>
            <person name="Zhang W."/>
            <person name="Yang X."/>
            <person name="Jeffery I.B."/>
            <person name="Cooney J.C."/>
            <person name="Kagawa T.F."/>
            <person name="Liu W."/>
            <person name="Song Y."/>
            <person name="Salvetti E."/>
            <person name="Wrobel A."/>
            <person name="Rasinkangas P."/>
            <person name="Parkhill J."/>
            <person name="Rea M.C."/>
            <person name="O'Sullivan O."/>
            <person name="Ritari J."/>
            <person name="Douillard F.P."/>
            <person name="Paul Ross R."/>
            <person name="Yang R."/>
            <person name="Briner A.E."/>
            <person name="Felis G.E."/>
            <person name="de Vos W.M."/>
            <person name="Barrangou R."/>
            <person name="Klaenhammer T.R."/>
            <person name="Caufield P.W."/>
            <person name="Cui Y."/>
            <person name="Zhang H."/>
            <person name="O'Toole P.W."/>
        </authorList>
    </citation>
    <scope>NUCLEOTIDE SEQUENCE [LARGE SCALE GENOMIC DNA]</scope>
    <source>
        <strain evidence="1 2">DSM 20509</strain>
    </source>
</reference>
<gene>
    <name evidence="1" type="ORF">FC14_GL000847</name>
</gene>
<dbReference type="Proteomes" id="UP000051008">
    <property type="component" value="Unassembled WGS sequence"/>
</dbReference>
<keyword evidence="2" id="KW-1185">Reference proteome</keyword>
<organism evidence="1 2">
    <name type="scientific">Ligilactobacillus agilis DSM 20509</name>
    <dbReference type="NCBI Taxonomy" id="1423718"/>
    <lineage>
        <taxon>Bacteria</taxon>
        <taxon>Bacillati</taxon>
        <taxon>Bacillota</taxon>
        <taxon>Bacilli</taxon>
        <taxon>Lactobacillales</taxon>
        <taxon>Lactobacillaceae</taxon>
        <taxon>Ligilactobacillus</taxon>
    </lineage>
</organism>
<dbReference type="Pfam" id="PF04883">
    <property type="entry name" value="HK97-gp10_like"/>
    <property type="match status" value="1"/>
</dbReference>
<comment type="caution">
    <text evidence="1">The sequence shown here is derived from an EMBL/GenBank/DDBJ whole genome shotgun (WGS) entry which is preliminary data.</text>
</comment>
<evidence type="ECO:0000313" key="2">
    <source>
        <dbReference type="Proteomes" id="UP000051008"/>
    </source>
</evidence>
<evidence type="ECO:0008006" key="3">
    <source>
        <dbReference type="Google" id="ProtNLM"/>
    </source>
</evidence>
<dbReference type="PATRIC" id="fig|1423718.3.peg.887"/>
<accession>A0A0R2AJG7</accession>
<protein>
    <recommendedName>
        <fullName evidence="3">Phage protein, HK97 gp10 family</fullName>
    </recommendedName>
</protein>
<dbReference type="EMBL" id="AYYP01000010">
    <property type="protein sequence ID" value="KRM65828.1"/>
    <property type="molecule type" value="Genomic_DNA"/>
</dbReference>
<name>A0A0R2AJG7_9LACO</name>
<dbReference type="AlphaFoldDB" id="A0A0R2AJG7"/>
<proteinExistence type="predicted"/>
<sequence>MKFWQKRWWGQVAKVQVKMPEEFLLKLSRLGEKTDEIIPKVLESGGEIVLEKVMSNLKAVVGSGTKEKSRSTGELVNSLGLSPAKVDRNGNFNVKVGFKEPRRNGESNAKIANIIEYGKSGQPPKPFLKPARSASRKACIDAMKKRFEQEVENL</sequence>